<comment type="caution">
    <text evidence="4">The sequence shown here is derived from an EMBL/GenBank/DDBJ whole genome shotgun (WGS) entry which is preliminary data.</text>
</comment>
<dbReference type="AlphaFoldDB" id="A0AA38J2K4"/>
<dbReference type="EMBL" id="JALNTZ010000001">
    <property type="protein sequence ID" value="KAJ3666340.1"/>
    <property type="molecule type" value="Genomic_DNA"/>
</dbReference>
<sequence>MKAPDRFCSLLFDEISLSGGFHYEKVKQYISGYEDLGSLGRTNRAANHALVFMVRGVRRQWKQVIAYYFTSHIVSAENLRFLIIEIILQLQEVGLTVVATVCDQGPTNGAAVNQLCGKNPYYFYVNKYRIVTIYDVPHLLKNTRNALLKCKIEFAPHKCAKFEHIKNAFNFDQRKTFKSLPKLREEHFNFADSYVKMKVKVAAAQLSSSMASAIETYTALEVLEPEAIFTAEFVHKIDTLFDSLNSSSSQVCDHKIFKSALHKGSPHLTFWSELLEELGQWKLIHLTKKTDVTNRYYFVDGWQTTIRSVIFLWNSLNSLDGFSYLNLRAFNQEPLENLFSSIRQHGAANTNPTCHQFTAALKTVVVNKLVSPTNVDRNCEADGCAPLDDLLSLLKTVDNDSSKFSSIENRDDEDDEQSETLLNFNISELDDLPPEDVQGLAYVAGWVLKNINVPDCQKCHNILYSSEVTNRHLLTSFREVDCTQRLTYASELVMSLLKNIHDCLYEFLETSGFQRNLEDTFKNLFKQNVSYSEEHCTDHDSFNLILDRCTPFLIFKFCRDKHKRKRISDGHVKKMKKLKVSRV</sequence>
<dbReference type="Pfam" id="PF21787">
    <property type="entry name" value="TNP-like_RNaseH_N"/>
    <property type="match status" value="1"/>
</dbReference>
<keyword evidence="5" id="KW-1185">Reference proteome</keyword>
<evidence type="ECO:0000259" key="3">
    <source>
        <dbReference type="Pfam" id="PF21789"/>
    </source>
</evidence>
<evidence type="ECO:0000259" key="1">
    <source>
        <dbReference type="Pfam" id="PF21787"/>
    </source>
</evidence>
<dbReference type="InterPro" id="IPR048366">
    <property type="entry name" value="TNP-like_GBD"/>
</dbReference>
<evidence type="ECO:0000259" key="2">
    <source>
        <dbReference type="Pfam" id="PF21788"/>
    </source>
</evidence>
<reference evidence="4" key="1">
    <citation type="journal article" date="2023" name="G3 (Bethesda)">
        <title>Whole genome assemblies of Zophobas morio and Tenebrio molitor.</title>
        <authorList>
            <person name="Kaur S."/>
            <person name="Stinson S.A."/>
            <person name="diCenzo G.C."/>
        </authorList>
    </citation>
    <scope>NUCLEOTIDE SEQUENCE</scope>
    <source>
        <strain evidence="4">QUZm001</strain>
    </source>
</reference>
<organism evidence="4 5">
    <name type="scientific">Zophobas morio</name>
    <dbReference type="NCBI Taxonomy" id="2755281"/>
    <lineage>
        <taxon>Eukaryota</taxon>
        <taxon>Metazoa</taxon>
        <taxon>Ecdysozoa</taxon>
        <taxon>Arthropoda</taxon>
        <taxon>Hexapoda</taxon>
        <taxon>Insecta</taxon>
        <taxon>Pterygota</taxon>
        <taxon>Neoptera</taxon>
        <taxon>Endopterygota</taxon>
        <taxon>Coleoptera</taxon>
        <taxon>Polyphaga</taxon>
        <taxon>Cucujiformia</taxon>
        <taxon>Tenebrionidae</taxon>
        <taxon>Zophobas</taxon>
    </lineage>
</organism>
<dbReference type="PANTHER" id="PTHR47577:SF2">
    <property type="entry name" value="THAP DOMAIN CONTAINING 9"/>
    <property type="match status" value="1"/>
</dbReference>
<proteinExistence type="predicted"/>
<evidence type="ECO:0000313" key="5">
    <source>
        <dbReference type="Proteomes" id="UP001168821"/>
    </source>
</evidence>
<dbReference type="InterPro" id="IPR048367">
    <property type="entry name" value="TNP-like_RNaseH_C"/>
</dbReference>
<protein>
    <recommendedName>
        <fullName evidence="6">Transposable element P transposase</fullName>
    </recommendedName>
</protein>
<dbReference type="Proteomes" id="UP001168821">
    <property type="component" value="Unassembled WGS sequence"/>
</dbReference>
<accession>A0AA38J2K4</accession>
<gene>
    <name evidence="4" type="ORF">Zmor_001788</name>
</gene>
<dbReference type="Pfam" id="PF21789">
    <property type="entry name" value="TNP-like_RNaseH_C"/>
    <property type="match status" value="1"/>
</dbReference>
<evidence type="ECO:0000313" key="4">
    <source>
        <dbReference type="EMBL" id="KAJ3666340.1"/>
    </source>
</evidence>
<name>A0AA38J2K4_9CUCU</name>
<feature type="domain" description="Transposable element P transposase-like GTP-binding insertion" evidence="2">
    <location>
        <begin position="138"/>
        <end position="249"/>
    </location>
</feature>
<evidence type="ECO:0008006" key="6">
    <source>
        <dbReference type="Google" id="ProtNLM"/>
    </source>
</evidence>
<dbReference type="InterPro" id="IPR048365">
    <property type="entry name" value="TNP-like_RNaseH_N"/>
</dbReference>
<feature type="domain" description="Transposable element P transposase-like RNase H" evidence="1">
    <location>
        <begin position="3"/>
        <end position="115"/>
    </location>
</feature>
<dbReference type="PANTHER" id="PTHR47577">
    <property type="entry name" value="THAP DOMAIN-CONTAINING PROTEIN 6"/>
    <property type="match status" value="1"/>
</dbReference>
<feature type="domain" description="Transposable element P transposase-like RNase H C-terminal" evidence="3">
    <location>
        <begin position="329"/>
        <end position="360"/>
    </location>
</feature>
<dbReference type="Pfam" id="PF21788">
    <property type="entry name" value="TNP-like_GBD"/>
    <property type="match status" value="1"/>
</dbReference>